<keyword evidence="2" id="KW-0175">Coiled coil</keyword>
<dbReference type="Pfam" id="PF09728">
    <property type="entry name" value="Taxilin"/>
    <property type="match status" value="1"/>
</dbReference>
<evidence type="ECO:0000313" key="4">
    <source>
        <dbReference type="Proteomes" id="UP000727407"/>
    </source>
</evidence>
<dbReference type="PANTHER" id="PTHR16127:SF14">
    <property type="entry name" value="GAMMA-TAXILIN"/>
    <property type="match status" value="1"/>
</dbReference>
<dbReference type="AlphaFoldDB" id="A0A8J4XH56"/>
<dbReference type="PANTHER" id="PTHR16127">
    <property type="entry name" value="TAXILIN"/>
    <property type="match status" value="1"/>
</dbReference>
<dbReference type="GO" id="GO:0019905">
    <property type="term" value="F:syntaxin binding"/>
    <property type="evidence" value="ECO:0007669"/>
    <property type="project" value="InterPro"/>
</dbReference>
<comment type="similarity">
    <text evidence="1">Belongs to the taxilin family.</text>
</comment>
<dbReference type="OrthoDB" id="425555at2759"/>
<feature type="coiled-coil region" evidence="2">
    <location>
        <begin position="121"/>
        <end position="296"/>
    </location>
</feature>
<name>A0A8J4XH56_CLAMG</name>
<proteinExistence type="inferred from homology"/>
<accession>A0A8J4XH56</accession>
<gene>
    <name evidence="3" type="primary">txlng</name>
    <name evidence="3" type="ORF">DAT39_000262</name>
</gene>
<dbReference type="InterPro" id="IPR026183">
    <property type="entry name" value="Taxilin_fam"/>
</dbReference>
<protein>
    <submittedName>
        <fullName evidence="3">Gamma-taxilin-like isoform X1</fullName>
    </submittedName>
</protein>
<organism evidence="3 4">
    <name type="scientific">Clarias magur</name>
    <name type="common">Asian catfish</name>
    <name type="synonym">Macropteronotus magur</name>
    <dbReference type="NCBI Taxonomy" id="1594786"/>
    <lineage>
        <taxon>Eukaryota</taxon>
        <taxon>Metazoa</taxon>
        <taxon>Chordata</taxon>
        <taxon>Craniata</taxon>
        <taxon>Vertebrata</taxon>
        <taxon>Euteleostomi</taxon>
        <taxon>Actinopterygii</taxon>
        <taxon>Neopterygii</taxon>
        <taxon>Teleostei</taxon>
        <taxon>Ostariophysi</taxon>
        <taxon>Siluriformes</taxon>
        <taxon>Clariidae</taxon>
        <taxon>Clarias</taxon>
    </lineage>
</organism>
<evidence type="ECO:0000256" key="1">
    <source>
        <dbReference type="ARBA" id="ARBA00009550"/>
    </source>
</evidence>
<reference evidence="3" key="1">
    <citation type="submission" date="2020-07" db="EMBL/GenBank/DDBJ databases">
        <title>Clarias magur genome sequencing, assembly and annotation.</title>
        <authorList>
            <person name="Kushwaha B."/>
            <person name="Kumar R."/>
            <person name="Das P."/>
            <person name="Joshi C.G."/>
            <person name="Kumar D."/>
            <person name="Nagpure N.S."/>
            <person name="Pandey M."/>
            <person name="Agarwal S."/>
            <person name="Srivastava S."/>
            <person name="Singh M."/>
            <person name="Sahoo L."/>
            <person name="Jayasankar P."/>
            <person name="Meher P.K."/>
            <person name="Koringa P.G."/>
            <person name="Iquebal M.A."/>
            <person name="Das S.P."/>
            <person name="Bit A."/>
            <person name="Patnaik S."/>
            <person name="Patel N."/>
            <person name="Shah T.M."/>
            <person name="Hinsu A."/>
            <person name="Jena J.K."/>
        </authorList>
    </citation>
    <scope>NUCLEOTIDE SEQUENCE</scope>
    <source>
        <strain evidence="3">CIFAMagur01</strain>
        <tissue evidence="3">Testis</tissue>
    </source>
</reference>
<comment type="caution">
    <text evidence="3">The sequence shown here is derived from an EMBL/GenBank/DDBJ whole genome shotgun (WGS) entry which is preliminary data.</text>
</comment>
<feature type="coiled-coil region" evidence="2">
    <location>
        <begin position="340"/>
        <end position="367"/>
    </location>
</feature>
<evidence type="ECO:0000256" key="2">
    <source>
        <dbReference type="SAM" id="Coils"/>
    </source>
</evidence>
<dbReference type="EMBL" id="QNUK01000001">
    <property type="protein sequence ID" value="KAF5909937.1"/>
    <property type="molecule type" value="Genomic_DNA"/>
</dbReference>
<evidence type="ECO:0000313" key="3">
    <source>
        <dbReference type="EMBL" id="KAF5909937.1"/>
    </source>
</evidence>
<keyword evidence="4" id="KW-1185">Reference proteome</keyword>
<dbReference type="Proteomes" id="UP000727407">
    <property type="component" value="Unassembled WGS sequence"/>
</dbReference>
<sequence length="394" mass="45766">MATCSGARVDLNTESLQYGASMMETAGVCGLEAATRGLVEGSSSSPGSVTPSQEEFGGLLNACRNEEVRGETPGREDCRIDALEGELDSTGDQNKDQNVFGKEVLLLMQALHTLATPEEKLAALCKKYADLLEESRSMQKQVKVLQKKQTQVLKEKIHLQSEHSKAILARSKLESLCRELQRHNKTLKEENAQRFREYEERRKEAMLHFQLTLNEIETQMEQHNAHNTKLRQENMELAEKLKKLIEQYELREEHIDKVFKHKELQQQLVDANLQRTAELMREVEEKQQRERELLLKDATESRHKCELMKEQELQLKQQLTLYMDKFEEFQTTLAKSNEVFTSFRQEMEKMTKKIKKLEKETTLWRTKWETNNQTLLQMAEEVSDMMDVVVRSGL</sequence>
<dbReference type="GO" id="GO:0051726">
    <property type="term" value="P:regulation of cell cycle"/>
    <property type="evidence" value="ECO:0007669"/>
    <property type="project" value="TreeGrafter"/>
</dbReference>